<dbReference type="Pfam" id="PF13181">
    <property type="entry name" value="TPR_8"/>
    <property type="match status" value="1"/>
</dbReference>
<sequence>MKWLKTSTLSLVAVLTTAGCASNANENAEWLYPPMAVPLQASVQQEVQIARLSQLLLRPDLSNEVRAKMYYERGSYYDSVGLRDLARMDYKQSLAINPLQPHLFNLLGMHFTQVGDFDAAYDAFGSTLELDPANSYAERNRAIALYYGDRLNLALEDIQKHYDEDPSDPFRALWMYLIKLEVDPAQAKGELLASYQSRTDEWGWVLVAITLGEMSEEQAFSVILQSTPDNTLLAQRLTEAYFYLGKRYQSSGDFASAVSLYKLAISFNVYEYVEHRYSFLELTRIYTQVQEERIAKAKLAEKHASTN</sequence>
<feature type="repeat" description="TPR" evidence="3">
    <location>
        <begin position="238"/>
        <end position="271"/>
    </location>
</feature>
<dbReference type="SUPFAM" id="SSF48452">
    <property type="entry name" value="TPR-like"/>
    <property type="match status" value="1"/>
</dbReference>
<gene>
    <name evidence="5" type="ORF">AKJ17_15080</name>
</gene>
<feature type="signal peptide" evidence="4">
    <location>
        <begin position="1"/>
        <end position="24"/>
    </location>
</feature>
<keyword evidence="1 2" id="KW-1003">Cell membrane</keyword>
<dbReference type="PATRIC" id="fig|693.5.peg.3077"/>
<dbReference type="STRING" id="693.AKJ17_15080"/>
<organism evidence="5 6">
    <name type="scientific">Vibrio nereis</name>
    <dbReference type="NCBI Taxonomy" id="693"/>
    <lineage>
        <taxon>Bacteria</taxon>
        <taxon>Pseudomonadati</taxon>
        <taxon>Pseudomonadota</taxon>
        <taxon>Gammaproteobacteria</taxon>
        <taxon>Vibrionales</taxon>
        <taxon>Vibrionaceae</taxon>
        <taxon>Vibrio</taxon>
    </lineage>
</organism>
<accession>A0A0M0HKW0</accession>
<keyword evidence="4" id="KW-0732">Signal</keyword>
<feature type="repeat" description="TPR" evidence="3">
    <location>
        <begin position="101"/>
        <end position="134"/>
    </location>
</feature>
<name>A0A0M0HKW0_VIBNE</name>
<dbReference type="PROSITE" id="PS51257">
    <property type="entry name" value="PROKAR_LIPOPROTEIN"/>
    <property type="match status" value="1"/>
</dbReference>
<dbReference type="RefSeq" id="WP_053396641.1">
    <property type="nucleotide sequence ID" value="NZ_LHPJ01000016.1"/>
</dbReference>
<dbReference type="SMART" id="SM00028">
    <property type="entry name" value="TPR"/>
    <property type="match status" value="4"/>
</dbReference>
<protein>
    <recommendedName>
        <fullName evidence="2">Lipoprotein NlpI</fullName>
    </recommendedName>
</protein>
<proteinExistence type="predicted"/>
<dbReference type="InterPro" id="IPR011990">
    <property type="entry name" value="TPR-like_helical_dom_sf"/>
</dbReference>
<feature type="chain" id="PRO_5005600001" description="Lipoprotein NlpI" evidence="4">
    <location>
        <begin position="25"/>
        <end position="307"/>
    </location>
</feature>
<dbReference type="Gene3D" id="1.25.40.10">
    <property type="entry name" value="Tetratricopeptide repeat domain"/>
    <property type="match status" value="1"/>
</dbReference>
<dbReference type="PROSITE" id="PS50005">
    <property type="entry name" value="TPR"/>
    <property type="match status" value="3"/>
</dbReference>
<dbReference type="NCBIfam" id="NF008391">
    <property type="entry name" value="PRK11189.1"/>
    <property type="match status" value="1"/>
</dbReference>
<feature type="repeat" description="TPR" evidence="3">
    <location>
        <begin position="67"/>
        <end position="100"/>
    </location>
</feature>
<comment type="caution">
    <text evidence="5">The sequence shown here is derived from an EMBL/GenBank/DDBJ whole genome shotgun (WGS) entry which is preliminary data.</text>
</comment>
<dbReference type="AlphaFoldDB" id="A0A0M0HKW0"/>
<reference evidence="6" key="1">
    <citation type="submission" date="2015-08" db="EMBL/GenBank/DDBJ databases">
        <title>Vibrio galatheae sp. nov., a novel member of the Vibrionaceae family isolated from the Solomon Islands.</title>
        <authorList>
            <person name="Giubergia S."/>
            <person name="Machado H."/>
            <person name="Mateiu R.V."/>
            <person name="Gram L."/>
        </authorList>
    </citation>
    <scope>NUCLEOTIDE SEQUENCE [LARGE SCALE GENOMIC DNA]</scope>
    <source>
        <strain evidence="6">DSM 19584</strain>
    </source>
</reference>
<evidence type="ECO:0000256" key="4">
    <source>
        <dbReference type="SAM" id="SignalP"/>
    </source>
</evidence>
<dbReference type="PIRSF" id="PIRSF004654">
    <property type="entry name" value="NlpI"/>
    <property type="match status" value="1"/>
</dbReference>
<dbReference type="InterPro" id="IPR019734">
    <property type="entry name" value="TPR_rpt"/>
</dbReference>
<dbReference type="InterPro" id="IPR023605">
    <property type="entry name" value="Lipoprotein_NlpI"/>
</dbReference>
<evidence type="ECO:0000256" key="1">
    <source>
        <dbReference type="ARBA" id="ARBA00022475"/>
    </source>
</evidence>
<keyword evidence="3" id="KW-0802">TPR repeat</keyword>
<keyword evidence="2" id="KW-0472">Membrane</keyword>
<dbReference type="OrthoDB" id="509324at2"/>
<keyword evidence="6" id="KW-1185">Reference proteome</keyword>
<evidence type="ECO:0000313" key="6">
    <source>
        <dbReference type="Proteomes" id="UP000037515"/>
    </source>
</evidence>
<evidence type="ECO:0000256" key="2">
    <source>
        <dbReference type="PIRNR" id="PIRNR004654"/>
    </source>
</evidence>
<evidence type="ECO:0000256" key="3">
    <source>
        <dbReference type="PROSITE-ProRule" id="PRU00339"/>
    </source>
</evidence>
<keyword evidence="5" id="KW-0449">Lipoprotein</keyword>
<evidence type="ECO:0000313" key="5">
    <source>
        <dbReference type="EMBL" id="KOO02398.1"/>
    </source>
</evidence>
<dbReference type="GO" id="GO:0005886">
    <property type="term" value="C:plasma membrane"/>
    <property type="evidence" value="ECO:0007669"/>
    <property type="project" value="UniProtKB-SubCell"/>
</dbReference>
<dbReference type="Proteomes" id="UP000037515">
    <property type="component" value="Unassembled WGS sequence"/>
</dbReference>
<comment type="subunit">
    <text evidence="2">Homodimer.</text>
</comment>
<dbReference type="EMBL" id="LHPJ01000016">
    <property type="protein sequence ID" value="KOO02398.1"/>
    <property type="molecule type" value="Genomic_DNA"/>
</dbReference>
<comment type="function">
    <text evidence="2">May be involved in cell division.</text>
</comment>
<comment type="subcellular location">
    <subcellularLocation>
        <location evidence="2">Cell membrane</location>
    </subcellularLocation>
</comment>